<proteinExistence type="predicted"/>
<dbReference type="Proteomes" id="UP000837857">
    <property type="component" value="Chromosome 1"/>
</dbReference>
<name>A0ABN8HLQ7_9NEOP</name>
<organism evidence="1 2">
    <name type="scientific">Iphiclides podalirius</name>
    <name type="common">scarce swallowtail</name>
    <dbReference type="NCBI Taxonomy" id="110791"/>
    <lineage>
        <taxon>Eukaryota</taxon>
        <taxon>Metazoa</taxon>
        <taxon>Ecdysozoa</taxon>
        <taxon>Arthropoda</taxon>
        <taxon>Hexapoda</taxon>
        <taxon>Insecta</taxon>
        <taxon>Pterygota</taxon>
        <taxon>Neoptera</taxon>
        <taxon>Endopterygota</taxon>
        <taxon>Lepidoptera</taxon>
        <taxon>Glossata</taxon>
        <taxon>Ditrysia</taxon>
        <taxon>Papilionoidea</taxon>
        <taxon>Papilionidae</taxon>
        <taxon>Papilioninae</taxon>
        <taxon>Iphiclides</taxon>
    </lineage>
</organism>
<sequence>MEKLLGFRIDGVIDLDRPATVQHLSVPPLKASSHRCWLLRCLPAAQLRCYAAFPLHRYAATLPSLCTAPLLRRSAGALVLCYTAQPRRSAAVDGSTWNSLRCLMQINL</sequence>
<evidence type="ECO:0000313" key="2">
    <source>
        <dbReference type="Proteomes" id="UP000837857"/>
    </source>
</evidence>
<protein>
    <submittedName>
        <fullName evidence="1">Uncharacterized protein</fullName>
    </submittedName>
</protein>
<keyword evidence="2" id="KW-1185">Reference proteome</keyword>
<evidence type="ECO:0000313" key="1">
    <source>
        <dbReference type="EMBL" id="CAH2035926.1"/>
    </source>
</evidence>
<feature type="non-terminal residue" evidence="1">
    <location>
        <position position="108"/>
    </location>
</feature>
<reference evidence="1" key="1">
    <citation type="submission" date="2022-03" db="EMBL/GenBank/DDBJ databases">
        <authorList>
            <person name="Martin H S."/>
        </authorList>
    </citation>
    <scope>NUCLEOTIDE SEQUENCE</scope>
</reference>
<gene>
    <name evidence="1" type="ORF">IPOD504_LOCUS763</name>
</gene>
<accession>A0ABN8HLQ7</accession>
<dbReference type="EMBL" id="OW152813">
    <property type="protein sequence ID" value="CAH2035926.1"/>
    <property type="molecule type" value="Genomic_DNA"/>
</dbReference>